<dbReference type="InterPro" id="IPR057342">
    <property type="entry name" value="DEXDc_RapA"/>
</dbReference>
<dbReference type="AlphaFoldDB" id="A0A7X6PKU8"/>
<accession>A0A7X6PKU8</accession>
<dbReference type="GO" id="GO:0016787">
    <property type="term" value="F:hydrolase activity"/>
    <property type="evidence" value="ECO:0007669"/>
    <property type="project" value="UniProtKB-KW"/>
</dbReference>
<gene>
    <name evidence="7" type="ORF">GX859_00910</name>
</gene>
<dbReference type="CDD" id="cd18793">
    <property type="entry name" value="SF2_C_SNF"/>
    <property type="match status" value="1"/>
</dbReference>
<dbReference type="InterPro" id="IPR038718">
    <property type="entry name" value="SNF2-like_sf"/>
</dbReference>
<evidence type="ECO:0000313" key="7">
    <source>
        <dbReference type="EMBL" id="NLA54850.1"/>
    </source>
</evidence>
<evidence type="ECO:0000256" key="4">
    <source>
        <dbReference type="ARBA" id="ARBA00022840"/>
    </source>
</evidence>
<keyword evidence="1" id="KW-0547">Nucleotide-binding</keyword>
<evidence type="ECO:0000259" key="5">
    <source>
        <dbReference type="PROSITE" id="PS51192"/>
    </source>
</evidence>
<dbReference type="SUPFAM" id="SSF52540">
    <property type="entry name" value="P-loop containing nucleoside triphosphate hydrolases"/>
    <property type="match status" value="2"/>
</dbReference>
<feature type="domain" description="Helicase ATP-binding" evidence="5">
    <location>
        <begin position="121"/>
        <end position="290"/>
    </location>
</feature>
<dbReference type="PROSITE" id="PS51194">
    <property type="entry name" value="HELICASE_CTER"/>
    <property type="match status" value="1"/>
</dbReference>
<dbReference type="InterPro" id="IPR001650">
    <property type="entry name" value="Helicase_C-like"/>
</dbReference>
<dbReference type="CDD" id="cd18011">
    <property type="entry name" value="DEXDc_RapA"/>
    <property type="match status" value="1"/>
</dbReference>
<dbReference type="InterPro" id="IPR027417">
    <property type="entry name" value="P-loop_NTPase"/>
</dbReference>
<dbReference type="SMART" id="SM00490">
    <property type="entry name" value="HELICc"/>
    <property type="match status" value="1"/>
</dbReference>
<evidence type="ECO:0000259" key="6">
    <source>
        <dbReference type="PROSITE" id="PS51194"/>
    </source>
</evidence>
<dbReference type="Pfam" id="PF00176">
    <property type="entry name" value="SNF2-rel_dom"/>
    <property type="match status" value="1"/>
</dbReference>
<keyword evidence="3 7" id="KW-0347">Helicase</keyword>
<dbReference type="InterPro" id="IPR000330">
    <property type="entry name" value="SNF2_N"/>
</dbReference>
<evidence type="ECO:0000256" key="2">
    <source>
        <dbReference type="ARBA" id="ARBA00022801"/>
    </source>
</evidence>
<dbReference type="Gene3D" id="3.40.50.10810">
    <property type="entry name" value="Tandem AAA-ATPase domain"/>
    <property type="match status" value="1"/>
</dbReference>
<organism evidence="7 8">
    <name type="scientific">Corynebacterium humireducens</name>
    <dbReference type="NCBI Taxonomy" id="1223514"/>
    <lineage>
        <taxon>Bacteria</taxon>
        <taxon>Bacillati</taxon>
        <taxon>Actinomycetota</taxon>
        <taxon>Actinomycetes</taxon>
        <taxon>Mycobacteriales</taxon>
        <taxon>Corynebacteriaceae</taxon>
        <taxon>Corynebacterium</taxon>
    </lineage>
</organism>
<dbReference type="PROSITE" id="PS51192">
    <property type="entry name" value="HELICASE_ATP_BIND_1"/>
    <property type="match status" value="1"/>
</dbReference>
<dbReference type="EMBL" id="JAAZHI010000020">
    <property type="protein sequence ID" value="NLA54850.1"/>
    <property type="molecule type" value="Genomic_DNA"/>
</dbReference>
<dbReference type="Gene3D" id="3.40.50.300">
    <property type="entry name" value="P-loop containing nucleotide triphosphate hydrolases"/>
    <property type="match status" value="1"/>
</dbReference>
<proteinExistence type="predicted"/>
<dbReference type="InterPro" id="IPR049730">
    <property type="entry name" value="SNF2/RAD54-like_C"/>
</dbReference>
<keyword evidence="2" id="KW-0378">Hydrolase</keyword>
<protein>
    <submittedName>
        <fullName evidence="7">DEAD/DEAH box helicase</fullName>
    </submittedName>
</protein>
<feature type="domain" description="Helicase C-terminal" evidence="6">
    <location>
        <begin position="427"/>
        <end position="596"/>
    </location>
</feature>
<evidence type="ECO:0000256" key="1">
    <source>
        <dbReference type="ARBA" id="ARBA00022741"/>
    </source>
</evidence>
<reference evidence="7 8" key="1">
    <citation type="journal article" date="2020" name="Biotechnol. Biofuels">
        <title>New insights from the biogas microbiome by comprehensive genome-resolved metagenomics of nearly 1600 species originating from multiple anaerobic digesters.</title>
        <authorList>
            <person name="Campanaro S."/>
            <person name="Treu L."/>
            <person name="Rodriguez-R L.M."/>
            <person name="Kovalovszki A."/>
            <person name="Ziels R.M."/>
            <person name="Maus I."/>
            <person name="Zhu X."/>
            <person name="Kougias P.G."/>
            <person name="Basile A."/>
            <person name="Luo G."/>
            <person name="Schluter A."/>
            <person name="Konstantinidis K.T."/>
            <person name="Angelidaki I."/>
        </authorList>
    </citation>
    <scope>NUCLEOTIDE SEQUENCE [LARGE SCALE GENOMIC DNA]</scope>
    <source>
        <strain evidence="7">AS15tlH2ME_198</strain>
    </source>
</reference>
<dbReference type="SMART" id="SM00487">
    <property type="entry name" value="DEXDc"/>
    <property type="match status" value="1"/>
</dbReference>
<dbReference type="GO" id="GO:0004386">
    <property type="term" value="F:helicase activity"/>
    <property type="evidence" value="ECO:0007669"/>
    <property type="project" value="UniProtKB-KW"/>
</dbReference>
<keyword evidence="4" id="KW-0067">ATP-binding</keyword>
<dbReference type="InterPro" id="IPR014001">
    <property type="entry name" value="Helicase_ATP-bd"/>
</dbReference>
<sequence>MLKEYDKLAPGVTIECRDEQWLVNHVSRTTDGYRVRARGVSEYVRDTTATFFTALDKISVFDPADVTVKPDESPRFRHSRLWLESTLRRTPVPLYQPELEVATQMLADPLDYQLSAVQHALSEDHIRPRVLLADAVGLGKTLEIGMILAELIRRGRGERILVVTPKHVMEQFQQELWTRFAIPLVRLDSQGIQRVRQKLPASKNPFTYFPRVIVSMDTLKSPKYRAQLQKVRWDAVVIDEIHNATNVGSQNNELARTLAPTTESLILASATPHNGREESFKEILRFLDPLSVLPDGRIDAEAAQNLIIRRHRNSPEVARVVGEKWAKRKEPRNILVEASAEENAVAREISQTWIHGPEAANLEARLFPWTLVKAYLSSPAALAESIESRLHTLQKKEAANRREIDNLTYLRELNEKTTAENSNKFSALVDYLMDIGVSRRSNRRVVIFSERVPTLHWLKKNLEKYLKLPADAVKVMHGGLPDTEQLALIDEFKRTDTPLRVLITGDVASEGVNLHAQCHHLVHYDIPWSLIRIQQRNGRIDRYGQLEEPEIVALLLDPRDADSIGELRVLTRLIEREYEANKLLGDAAPLLGKYSAEAEEDAIRDTLTRARDFDEVVPTVDEYQSTARHAVTVAKGDGSVPVAEANAGFFALLMAGATSGDVAPSSLDDASPFPEPTTAPVHRGATSLYQTECGYLSDALGEAFHNQQHAPLSAGGVEFIEHPNDIIELTPPRDLCRRFDYLPQDYVDYRKVKKRLMLATSTVRGNEQLRAAREGDSEKSWPKAHFLGPLHPVTDWAADRALASMARGEIPALPGNVDTPTVLLMGTLTNSRGQVLTRSFLTGVEGLRGMRTSMGSSVATVEVLTDVYAWLRETVFDEKTFSHGTVTLSDNAERLVAAAVTAAEQHLDIIQQAAIDAANDRTAHWVERKVDWESRTSSGRTLQHALRLIKEEEELLRSMTPERSLIRPLIVVLPKKA</sequence>
<evidence type="ECO:0000313" key="8">
    <source>
        <dbReference type="Proteomes" id="UP000557899"/>
    </source>
</evidence>
<comment type="caution">
    <text evidence="7">The sequence shown here is derived from an EMBL/GenBank/DDBJ whole genome shotgun (WGS) entry which is preliminary data.</text>
</comment>
<name>A0A7X6PKU8_9CORY</name>
<dbReference type="PANTHER" id="PTHR10799">
    <property type="entry name" value="SNF2/RAD54 HELICASE FAMILY"/>
    <property type="match status" value="1"/>
</dbReference>
<dbReference type="Pfam" id="PF00271">
    <property type="entry name" value="Helicase_C"/>
    <property type="match status" value="1"/>
</dbReference>
<evidence type="ECO:0000256" key="3">
    <source>
        <dbReference type="ARBA" id="ARBA00022806"/>
    </source>
</evidence>
<dbReference type="GO" id="GO:0005524">
    <property type="term" value="F:ATP binding"/>
    <property type="evidence" value="ECO:0007669"/>
    <property type="project" value="UniProtKB-KW"/>
</dbReference>
<dbReference type="Proteomes" id="UP000557899">
    <property type="component" value="Unassembled WGS sequence"/>
</dbReference>